<dbReference type="AlphaFoldDB" id="A0A1Y5I6Q2"/>
<dbReference type="PANTHER" id="PTHR21096:SF0">
    <property type="entry name" value="PROTEIN FAM136A"/>
    <property type="match status" value="1"/>
</dbReference>
<gene>
    <name evidence="2" type="ORF">BE221DRAFT_62918</name>
</gene>
<dbReference type="GO" id="GO:0005737">
    <property type="term" value="C:cytoplasm"/>
    <property type="evidence" value="ECO:0007669"/>
    <property type="project" value="TreeGrafter"/>
</dbReference>
<dbReference type="EMBL" id="KZ155838">
    <property type="protein sequence ID" value="OUS42715.1"/>
    <property type="molecule type" value="Genomic_DNA"/>
</dbReference>
<accession>A0A1Y5I6Q2</accession>
<dbReference type="KEGG" id="ota:OT_ostta01g02617"/>
<dbReference type="OMA" id="FNAWRTH"/>
<dbReference type="OrthoDB" id="9992337at2759"/>
<comment type="similarity">
    <text evidence="1">Belongs to the FAM136 family.</text>
</comment>
<proteinExistence type="inferred from homology"/>
<reference evidence="2" key="1">
    <citation type="submission" date="2017-04" db="EMBL/GenBank/DDBJ databases">
        <title>Population genomics of picophytoplankton unveils novel chromosome hypervariability.</title>
        <authorList>
            <consortium name="DOE Joint Genome Institute"/>
            <person name="Blanc-Mathieu R."/>
            <person name="Krasovec M."/>
            <person name="Hebrard M."/>
            <person name="Yau S."/>
            <person name="Desgranges E."/>
            <person name="Martin J."/>
            <person name="Schackwitz W."/>
            <person name="Kuo A."/>
            <person name="Salin G."/>
            <person name="Donnadieu C."/>
            <person name="Desdevises Y."/>
            <person name="Sanchez-Ferandin S."/>
            <person name="Moreau H."/>
            <person name="Rivals E."/>
            <person name="Grigoriev I.V."/>
            <person name="Grimsley N."/>
            <person name="Eyre-Walker A."/>
            <person name="Piganeau G."/>
        </authorList>
    </citation>
    <scope>NUCLEOTIDE SEQUENCE [LARGE SCALE GENOMIC DNA]</scope>
    <source>
        <strain evidence="2">RCC 1115</strain>
    </source>
</reference>
<sequence>MSPNVPVVERIEIAPKWAERQSALDERIRDSVAAASADASTTTYERADFVNWFERDMAFDLAPENEWTERDAVLEAFKRAHKEPGKESFIERSAFMSALGTHLREKFARRAGGLVKRANRYNITSAKLKSKSLEGRFRTNKKVAKALREGMKDPNRSRMVVANDGVSSRYFTEFIQLSCAVDLLECKLFPDAKELSESFGAFNAWRTHLSGEFDANDESITLLSVGDGCTPRTAGLFAFRTRWHCIAVDPEMGKSKDSKTTYDIARLQHHRAKIEEMKISTKRVVVVCVHAHVPLATTLASISSDDGTAACIAMPCCNFYSSIDAPGDKLEYSDPGILSPHRTVRVWRRLPCGNSDNTMCLPQAVLRLTSARSAIVMEELQRAVARLQDQLDLMVFRPLQKRAFESSAKCCDGNKPQRDFHACLERAGQPTAQAERGITVELGEFSGRVQRCAQTCADKAHGVVEKKGEEAAQAQMEKCVNECGVFYTKELSEIESKLMKQWKP</sequence>
<dbReference type="eggNOG" id="ENOG502S407">
    <property type="taxonomic scope" value="Eukaryota"/>
</dbReference>
<dbReference type="Proteomes" id="UP000195557">
    <property type="component" value="Unassembled WGS sequence"/>
</dbReference>
<organism evidence="2">
    <name type="scientific">Ostreococcus tauri</name>
    <name type="common">Marine green alga</name>
    <dbReference type="NCBI Taxonomy" id="70448"/>
    <lineage>
        <taxon>Eukaryota</taxon>
        <taxon>Viridiplantae</taxon>
        <taxon>Chlorophyta</taxon>
        <taxon>Mamiellophyceae</taxon>
        <taxon>Mamiellales</taxon>
        <taxon>Bathycoccaceae</taxon>
        <taxon>Ostreococcus</taxon>
    </lineage>
</organism>
<dbReference type="InterPro" id="IPR008560">
    <property type="entry name" value="DUF842_euk"/>
</dbReference>
<evidence type="ECO:0000313" key="2">
    <source>
        <dbReference type="EMBL" id="OUS42715.1"/>
    </source>
</evidence>
<protein>
    <submittedName>
        <fullName evidence="2">Uncharacterized protein</fullName>
    </submittedName>
</protein>
<dbReference type="PANTHER" id="PTHR21096">
    <property type="entry name" value="PROTEIN FAM136A"/>
    <property type="match status" value="1"/>
</dbReference>
<dbReference type="Pfam" id="PF05811">
    <property type="entry name" value="DUF842"/>
    <property type="match status" value="1"/>
</dbReference>
<evidence type="ECO:0000256" key="1">
    <source>
        <dbReference type="ARBA" id="ARBA00009952"/>
    </source>
</evidence>
<name>A0A1Y5I6Q2_OSTTA</name>
<dbReference type="RefSeq" id="XP_003074318.2">
    <property type="nucleotide sequence ID" value="XM_003074271.2"/>
</dbReference>